<dbReference type="EMBL" id="JH817625">
    <property type="protein sequence ID" value="EKC18728.1"/>
    <property type="molecule type" value="Genomic_DNA"/>
</dbReference>
<name>K1PBA3_MAGGI</name>
<protein>
    <submittedName>
        <fullName evidence="1">Uncharacterized protein</fullName>
    </submittedName>
</protein>
<dbReference type="InParanoid" id="K1PBA3"/>
<gene>
    <name evidence="1" type="ORF">CGI_10011404</name>
</gene>
<proteinExistence type="predicted"/>
<accession>K1PBA3</accession>
<dbReference type="AlphaFoldDB" id="K1PBA3"/>
<dbReference type="HOGENOM" id="CLU_2252634_0_0_1"/>
<sequence>MESADNDEQVTLMKGVGRKRKRVEIGFENSTCTLVEIEQHRLVIEKQRLRVEEDRLHEERKRLEIEEERLKLEKEKHKLYLCQMGIIPSVDISVQPESEQHLIQ</sequence>
<reference evidence="1" key="1">
    <citation type="journal article" date="2012" name="Nature">
        <title>The oyster genome reveals stress adaptation and complexity of shell formation.</title>
        <authorList>
            <person name="Zhang G."/>
            <person name="Fang X."/>
            <person name="Guo X."/>
            <person name="Li L."/>
            <person name="Luo R."/>
            <person name="Xu F."/>
            <person name="Yang P."/>
            <person name="Zhang L."/>
            <person name="Wang X."/>
            <person name="Qi H."/>
            <person name="Xiong Z."/>
            <person name="Que H."/>
            <person name="Xie Y."/>
            <person name="Holland P.W."/>
            <person name="Paps J."/>
            <person name="Zhu Y."/>
            <person name="Wu F."/>
            <person name="Chen Y."/>
            <person name="Wang J."/>
            <person name="Peng C."/>
            <person name="Meng J."/>
            <person name="Yang L."/>
            <person name="Liu J."/>
            <person name="Wen B."/>
            <person name="Zhang N."/>
            <person name="Huang Z."/>
            <person name="Zhu Q."/>
            <person name="Feng Y."/>
            <person name="Mount A."/>
            <person name="Hedgecock D."/>
            <person name="Xu Z."/>
            <person name="Liu Y."/>
            <person name="Domazet-Loso T."/>
            <person name="Du Y."/>
            <person name="Sun X."/>
            <person name="Zhang S."/>
            <person name="Liu B."/>
            <person name="Cheng P."/>
            <person name="Jiang X."/>
            <person name="Li J."/>
            <person name="Fan D."/>
            <person name="Wang W."/>
            <person name="Fu W."/>
            <person name="Wang T."/>
            <person name="Wang B."/>
            <person name="Zhang J."/>
            <person name="Peng Z."/>
            <person name="Li Y."/>
            <person name="Li N."/>
            <person name="Wang J."/>
            <person name="Chen M."/>
            <person name="He Y."/>
            <person name="Tan F."/>
            <person name="Song X."/>
            <person name="Zheng Q."/>
            <person name="Huang R."/>
            <person name="Yang H."/>
            <person name="Du X."/>
            <person name="Chen L."/>
            <person name="Yang M."/>
            <person name="Gaffney P.M."/>
            <person name="Wang S."/>
            <person name="Luo L."/>
            <person name="She Z."/>
            <person name="Ming Y."/>
            <person name="Huang W."/>
            <person name="Zhang S."/>
            <person name="Huang B."/>
            <person name="Zhang Y."/>
            <person name="Qu T."/>
            <person name="Ni P."/>
            <person name="Miao G."/>
            <person name="Wang J."/>
            <person name="Wang Q."/>
            <person name="Steinberg C.E."/>
            <person name="Wang H."/>
            <person name="Li N."/>
            <person name="Qian L."/>
            <person name="Zhang G."/>
            <person name="Li Y."/>
            <person name="Yang H."/>
            <person name="Liu X."/>
            <person name="Wang J."/>
            <person name="Yin Y."/>
            <person name="Wang J."/>
        </authorList>
    </citation>
    <scope>NUCLEOTIDE SEQUENCE [LARGE SCALE GENOMIC DNA]</scope>
    <source>
        <strain evidence="1">05x7-T-G4-1.051#20</strain>
    </source>
</reference>
<evidence type="ECO:0000313" key="1">
    <source>
        <dbReference type="EMBL" id="EKC18728.1"/>
    </source>
</evidence>
<organism evidence="1">
    <name type="scientific">Magallana gigas</name>
    <name type="common">Pacific oyster</name>
    <name type="synonym">Crassostrea gigas</name>
    <dbReference type="NCBI Taxonomy" id="29159"/>
    <lineage>
        <taxon>Eukaryota</taxon>
        <taxon>Metazoa</taxon>
        <taxon>Spiralia</taxon>
        <taxon>Lophotrochozoa</taxon>
        <taxon>Mollusca</taxon>
        <taxon>Bivalvia</taxon>
        <taxon>Autobranchia</taxon>
        <taxon>Pteriomorphia</taxon>
        <taxon>Ostreida</taxon>
        <taxon>Ostreoidea</taxon>
        <taxon>Ostreidae</taxon>
        <taxon>Magallana</taxon>
    </lineage>
</organism>